<dbReference type="Proteomes" id="UP001187221">
    <property type="component" value="Unassembled WGS sequence"/>
</dbReference>
<proteinExistence type="predicted"/>
<evidence type="ECO:0000313" key="2">
    <source>
        <dbReference type="Proteomes" id="UP001187221"/>
    </source>
</evidence>
<gene>
    <name evidence="1" type="ORF">NUTIK01_21390</name>
</gene>
<dbReference type="SUPFAM" id="SSF52833">
    <property type="entry name" value="Thioredoxin-like"/>
    <property type="match status" value="1"/>
</dbReference>
<reference evidence="1 2" key="1">
    <citation type="submission" date="2023-06" db="EMBL/GenBank/DDBJ databases">
        <title>Draft genome sequence of Novosphingobium sp. strain IK01.</title>
        <authorList>
            <person name="Hatamoto M."/>
            <person name="Ikarashi T."/>
            <person name="Yamaguchi T."/>
        </authorList>
    </citation>
    <scope>NUCLEOTIDE SEQUENCE [LARGE SCALE GENOMIC DNA]</scope>
    <source>
        <strain evidence="1 2">IK01</strain>
    </source>
</reference>
<accession>A0ABQ6PAG4</accession>
<organism evidence="1 2">
    <name type="scientific">Novosphingobium pituita</name>
    <dbReference type="NCBI Taxonomy" id="3056842"/>
    <lineage>
        <taxon>Bacteria</taxon>
        <taxon>Pseudomonadati</taxon>
        <taxon>Pseudomonadota</taxon>
        <taxon>Alphaproteobacteria</taxon>
        <taxon>Sphingomonadales</taxon>
        <taxon>Sphingomonadaceae</taxon>
        <taxon>Novosphingobium</taxon>
    </lineage>
</organism>
<dbReference type="Gene3D" id="3.40.30.10">
    <property type="entry name" value="Glutaredoxin"/>
    <property type="match status" value="1"/>
</dbReference>
<dbReference type="InterPro" id="IPR036249">
    <property type="entry name" value="Thioredoxin-like_sf"/>
</dbReference>
<dbReference type="CDD" id="cd02980">
    <property type="entry name" value="TRX_Fd_family"/>
    <property type="match status" value="1"/>
</dbReference>
<sequence length="124" mass="13414">MSASPAEITRAEQTLSRLGGFAPQRHIFLCADSGKDECCPKEASDEAWSFLKKRLGELKLGGTRGVLRSKVGCLRVCVAGPIAVVYPEGIWYHSCTPAVLERILQEHVIGGTPVEAFRLHPPAA</sequence>
<keyword evidence="2" id="KW-1185">Reference proteome</keyword>
<name>A0ABQ6PAG4_9SPHN</name>
<protein>
    <submittedName>
        <fullName evidence="1">Ferredoxin</fullName>
    </submittedName>
</protein>
<dbReference type="RefSeq" id="WP_317975050.1">
    <property type="nucleotide sequence ID" value="NZ_BTFW01000001.1"/>
</dbReference>
<comment type="caution">
    <text evidence="1">The sequence shown here is derived from an EMBL/GenBank/DDBJ whole genome shotgun (WGS) entry which is preliminary data.</text>
</comment>
<evidence type="ECO:0000313" key="1">
    <source>
        <dbReference type="EMBL" id="GMM61362.1"/>
    </source>
</evidence>
<dbReference type="EMBL" id="BTFW01000001">
    <property type="protein sequence ID" value="GMM61362.1"/>
    <property type="molecule type" value="Genomic_DNA"/>
</dbReference>